<dbReference type="EMBL" id="JBELQA010000006">
    <property type="protein sequence ID" value="MFL9831649.1"/>
    <property type="molecule type" value="Genomic_DNA"/>
</dbReference>
<gene>
    <name evidence="1" type="ORF">ABS764_12400</name>
</gene>
<sequence length="115" mass="13645">MMEEDVNYIGAVSHNTIDNYINLNKTELEKTKDRLDELLFEDKTPLKCGNLNHLNLNWFSKASLLKEELTDEEKTKKINELITHFKYNTSGSPRKYIDNTIEFFNRNYENKKILL</sequence>
<evidence type="ECO:0000313" key="1">
    <source>
        <dbReference type="EMBL" id="MFL9831649.1"/>
    </source>
</evidence>
<dbReference type="RefSeq" id="WP_408082117.1">
    <property type="nucleotide sequence ID" value="NZ_JBELQA010000006.1"/>
</dbReference>
<dbReference type="Proteomes" id="UP001629260">
    <property type="component" value="Unassembled WGS sequence"/>
</dbReference>
<comment type="caution">
    <text evidence="1">The sequence shown here is derived from an EMBL/GenBank/DDBJ whole genome shotgun (WGS) entry which is preliminary data.</text>
</comment>
<evidence type="ECO:0000313" key="2">
    <source>
        <dbReference type="Proteomes" id="UP001629260"/>
    </source>
</evidence>
<reference evidence="1 2" key="1">
    <citation type="submission" date="2024-06" db="EMBL/GenBank/DDBJ databases">
        <authorList>
            <person name="Kaempfer P."/>
            <person name="Viver T."/>
        </authorList>
    </citation>
    <scope>NUCLEOTIDE SEQUENCE [LARGE SCALE GENOMIC DNA]</scope>
    <source>
        <strain evidence="1 2">ST-87</strain>
    </source>
</reference>
<organism evidence="1 2">
    <name type="scientific">Flavobacterium plantiphilum</name>
    <dbReference type="NCBI Taxonomy" id="3163297"/>
    <lineage>
        <taxon>Bacteria</taxon>
        <taxon>Pseudomonadati</taxon>
        <taxon>Bacteroidota</taxon>
        <taxon>Flavobacteriia</taxon>
        <taxon>Flavobacteriales</taxon>
        <taxon>Flavobacteriaceae</taxon>
        <taxon>Flavobacterium</taxon>
    </lineage>
</organism>
<proteinExistence type="predicted"/>
<evidence type="ECO:0008006" key="3">
    <source>
        <dbReference type="Google" id="ProtNLM"/>
    </source>
</evidence>
<protein>
    <recommendedName>
        <fullName evidence="3">Phage integrase SAM-like domain-containing protein</fullName>
    </recommendedName>
</protein>
<accession>A0ABW8XVF3</accession>
<name>A0ABW8XVF3_9FLAO</name>
<keyword evidence="2" id="KW-1185">Reference proteome</keyword>